<evidence type="ECO:0000256" key="2">
    <source>
        <dbReference type="ARBA" id="ARBA00022679"/>
    </source>
</evidence>
<dbReference type="AlphaFoldDB" id="F0W6W2"/>
<feature type="domain" description="Protein kinase" evidence="7">
    <location>
        <begin position="4"/>
        <end position="300"/>
    </location>
</feature>
<dbReference type="HOGENOM" id="CLU_000288_181_1_1"/>
<evidence type="ECO:0000313" key="8">
    <source>
        <dbReference type="EMBL" id="CCA16857.1"/>
    </source>
</evidence>
<evidence type="ECO:0000256" key="1">
    <source>
        <dbReference type="ARBA" id="ARBA00022527"/>
    </source>
</evidence>
<dbReference type="SUPFAM" id="SSF56112">
    <property type="entry name" value="Protein kinase-like (PK-like)"/>
    <property type="match status" value="1"/>
</dbReference>
<reference evidence="8" key="1">
    <citation type="journal article" date="2011" name="PLoS Biol.">
        <title>Gene gain and loss during evolution of obligate parasitism in the white rust pathogen of Arabidopsis thaliana.</title>
        <authorList>
            <person name="Kemen E."/>
            <person name="Gardiner A."/>
            <person name="Schultz-Larsen T."/>
            <person name="Kemen A.C."/>
            <person name="Balmuth A.L."/>
            <person name="Robert-Seilaniantz A."/>
            <person name="Bailey K."/>
            <person name="Holub E."/>
            <person name="Studholme D.J."/>
            <person name="Maclean D."/>
            <person name="Jones J.D."/>
        </authorList>
    </citation>
    <scope>NUCLEOTIDE SEQUENCE</scope>
</reference>
<gene>
    <name evidence="8" type="primary">AlNc14C26G2598</name>
    <name evidence="8" type="ORF">ALNC14_030000</name>
</gene>
<keyword evidence="5 6" id="KW-0067">ATP-binding</keyword>
<dbReference type="Pfam" id="PF00069">
    <property type="entry name" value="Pkinase"/>
    <property type="match status" value="1"/>
</dbReference>
<accession>F0W6W2</accession>
<dbReference type="FunFam" id="1.10.510.10:FF:000624">
    <property type="entry name" value="Mitogen-activated protein kinase"/>
    <property type="match status" value="1"/>
</dbReference>
<dbReference type="InterPro" id="IPR011009">
    <property type="entry name" value="Kinase-like_dom_sf"/>
</dbReference>
<dbReference type="InterPro" id="IPR017441">
    <property type="entry name" value="Protein_kinase_ATP_BS"/>
</dbReference>
<dbReference type="PROSITE" id="PS00107">
    <property type="entry name" value="PROTEIN_KINASE_ATP"/>
    <property type="match status" value="1"/>
</dbReference>
<evidence type="ECO:0000256" key="6">
    <source>
        <dbReference type="PROSITE-ProRule" id="PRU10141"/>
    </source>
</evidence>
<dbReference type="InterPro" id="IPR000719">
    <property type="entry name" value="Prot_kinase_dom"/>
</dbReference>
<evidence type="ECO:0000256" key="5">
    <source>
        <dbReference type="ARBA" id="ARBA00022840"/>
    </source>
</evidence>
<evidence type="ECO:0000256" key="4">
    <source>
        <dbReference type="ARBA" id="ARBA00022777"/>
    </source>
</evidence>
<feature type="binding site" evidence="6">
    <location>
        <position position="34"/>
    </location>
    <ligand>
        <name>ATP</name>
        <dbReference type="ChEBI" id="CHEBI:30616"/>
    </ligand>
</feature>
<dbReference type="EMBL" id="FR824071">
    <property type="protein sequence ID" value="CCA16857.1"/>
    <property type="molecule type" value="Genomic_DNA"/>
</dbReference>
<keyword evidence="1" id="KW-0723">Serine/threonine-protein kinase</keyword>
<keyword evidence="3 6" id="KW-0547">Nucleotide-binding</keyword>
<name>F0W6W2_9STRA</name>
<dbReference type="GO" id="GO:0005524">
    <property type="term" value="F:ATP binding"/>
    <property type="evidence" value="ECO:0007669"/>
    <property type="project" value="UniProtKB-UniRule"/>
</dbReference>
<organism evidence="8">
    <name type="scientific">Albugo laibachii Nc14</name>
    <dbReference type="NCBI Taxonomy" id="890382"/>
    <lineage>
        <taxon>Eukaryota</taxon>
        <taxon>Sar</taxon>
        <taxon>Stramenopiles</taxon>
        <taxon>Oomycota</taxon>
        <taxon>Peronosporomycetes</taxon>
        <taxon>Albuginales</taxon>
        <taxon>Albuginaceae</taxon>
        <taxon>Albugo</taxon>
    </lineage>
</organism>
<evidence type="ECO:0000256" key="3">
    <source>
        <dbReference type="ARBA" id="ARBA00022741"/>
    </source>
</evidence>
<dbReference type="SMART" id="SM00220">
    <property type="entry name" value="S_TKc"/>
    <property type="match status" value="1"/>
</dbReference>
<protein>
    <submittedName>
        <fullName evidence="8">Cyclindependent kinase putative</fullName>
    </submittedName>
</protein>
<dbReference type="PROSITE" id="PS50011">
    <property type="entry name" value="PROTEIN_KINASE_DOM"/>
    <property type="match status" value="1"/>
</dbReference>
<sequence>MNKYSIETVIGEGTYGIVYKAREISSQKLVAIKKFKSLDSEHFSGDKKHEHRYDNPSVFVVEQLSKREVQVCAMLNHPNIVSYRHCFRKDGHLHLVFDYVGDSLAKLLRQNPNGLKAELAQHLIYQLCQALHCCHSNQIIHRADVKPENILLDQNYNVRLCDFGVARTVQLEGDVMTDYVATRWYRPPEQELRLDRYSFDADIWSVGCILVELMTGKPLFPGKTQIDQLTLIQECLGPLPSHYCTKLPKGLIPINGTSSFDKVLMKLELPEGTIDFLHRTVNYDPCRRMTASESLEHPFLRKSNEAYKLEKAKVRATDKGKSKCNTDDGIEEDICYEDGPTRDSDSTLEMLGAKKHSSGKRSHHEMPESFNISSGINECFEDIQEIIEAESPSTMKKQLQSEKRGIFTNRTGYDGYEDDFEDYL</sequence>
<proteinExistence type="predicted"/>
<reference evidence="8" key="2">
    <citation type="submission" date="2011-02" db="EMBL/GenBank/DDBJ databases">
        <authorList>
            <person name="MacLean D."/>
        </authorList>
    </citation>
    <scope>NUCLEOTIDE SEQUENCE</scope>
</reference>
<dbReference type="InterPro" id="IPR050117">
    <property type="entry name" value="MAPK"/>
</dbReference>
<dbReference type="PANTHER" id="PTHR24055">
    <property type="entry name" value="MITOGEN-ACTIVATED PROTEIN KINASE"/>
    <property type="match status" value="1"/>
</dbReference>
<keyword evidence="2" id="KW-0808">Transferase</keyword>
<keyword evidence="4 8" id="KW-0418">Kinase</keyword>
<dbReference type="GO" id="GO:0004674">
    <property type="term" value="F:protein serine/threonine kinase activity"/>
    <property type="evidence" value="ECO:0007669"/>
    <property type="project" value="UniProtKB-KW"/>
</dbReference>
<dbReference type="Gene3D" id="3.30.200.20">
    <property type="entry name" value="Phosphorylase Kinase, domain 1"/>
    <property type="match status" value="1"/>
</dbReference>
<dbReference type="Gene3D" id="1.10.510.10">
    <property type="entry name" value="Transferase(Phosphotransferase) domain 1"/>
    <property type="match status" value="1"/>
</dbReference>
<evidence type="ECO:0000259" key="7">
    <source>
        <dbReference type="PROSITE" id="PS50011"/>
    </source>
</evidence>